<evidence type="ECO:0000313" key="2">
    <source>
        <dbReference type="EMBL" id="CAB0000054.1"/>
    </source>
</evidence>
<protein>
    <submittedName>
        <fullName evidence="2">Uncharacterized protein</fullName>
    </submittedName>
</protein>
<reference evidence="2 3" key="1">
    <citation type="submission" date="2020-02" db="EMBL/GenBank/DDBJ databases">
        <authorList>
            <person name="Ferguson B K."/>
        </authorList>
    </citation>
    <scope>NUCLEOTIDE SEQUENCE [LARGE SCALE GENOMIC DNA]</scope>
</reference>
<evidence type="ECO:0000313" key="3">
    <source>
        <dbReference type="Proteomes" id="UP000479000"/>
    </source>
</evidence>
<name>A0A6H5GAU6_9HEMI</name>
<evidence type="ECO:0000256" key="1">
    <source>
        <dbReference type="SAM" id="MobiDB-lite"/>
    </source>
</evidence>
<dbReference type="AlphaFoldDB" id="A0A6H5GAU6"/>
<dbReference type="EMBL" id="CADCXU010009090">
    <property type="protein sequence ID" value="CAB0000054.1"/>
    <property type="molecule type" value="Genomic_DNA"/>
</dbReference>
<organism evidence="2 3">
    <name type="scientific">Nesidiocoris tenuis</name>
    <dbReference type="NCBI Taxonomy" id="355587"/>
    <lineage>
        <taxon>Eukaryota</taxon>
        <taxon>Metazoa</taxon>
        <taxon>Ecdysozoa</taxon>
        <taxon>Arthropoda</taxon>
        <taxon>Hexapoda</taxon>
        <taxon>Insecta</taxon>
        <taxon>Pterygota</taxon>
        <taxon>Neoptera</taxon>
        <taxon>Paraneoptera</taxon>
        <taxon>Hemiptera</taxon>
        <taxon>Heteroptera</taxon>
        <taxon>Panheteroptera</taxon>
        <taxon>Cimicomorpha</taxon>
        <taxon>Miridae</taxon>
        <taxon>Dicyphina</taxon>
        <taxon>Nesidiocoris</taxon>
    </lineage>
</organism>
<gene>
    <name evidence="2" type="ORF">NTEN_LOCUS6224</name>
</gene>
<accession>A0A6H5GAU6</accession>
<proteinExistence type="predicted"/>
<sequence>MFVKRGALYGCTWSHRRFQTLWGKMPASVHQLDQQHFYVYISEFHSQHTSANHCLGSTTLEATRVKLLKKQWKAEAIYCLCIERIIRRDKHEFWDRTLRPSSPPAPTWPVHLSCASEAASQPPLALAENNYKIIDETQVMMSNIICCLMWAAVLQGITIIMPPLKLNNEVVLGKVRMWQFARPRKMLTNLEGYDQYGIPSSFRNEDWPFRNSLPSSLHKLALVPWEPLLSSVEFVRQEDQFSNALRRSLFLTFTRWLLTGCEIQNASSSASTRRMLLEALSQETHLELRVIFTVNRCSCNLYPLDPSILCARSRNFYSSSHPLGFRTNEQQDFERPFSLEKGNFLNKSAIVEELVRGTMGRTSGRIIRDSHGGRTCSHFLFLNNSTQSGDWAALHRAPWGRARGSDSSLNKNQPSKTRRPQFNFSVGRRDTGRKGIAGAGMIIRPIVPTGHFFTDLVKGFHSYADFFTKKEKLQEREKNTDIPEPAFKIFRYLLLL</sequence>
<keyword evidence="3" id="KW-1185">Reference proteome</keyword>
<dbReference type="Proteomes" id="UP000479000">
    <property type="component" value="Unassembled WGS sequence"/>
</dbReference>
<feature type="compositionally biased region" description="Polar residues" evidence="1">
    <location>
        <begin position="405"/>
        <end position="422"/>
    </location>
</feature>
<feature type="region of interest" description="Disordered" evidence="1">
    <location>
        <begin position="401"/>
        <end position="422"/>
    </location>
</feature>